<reference evidence="1 2" key="1">
    <citation type="journal article" date="2020" name="Appl. Environ. Microbiol.">
        <title>Genomic Characteristics of a Novel Species of Ammonia-Oxidizing Archaea from the Jiulong River Estuary.</title>
        <authorList>
            <person name="Zou D."/>
            <person name="Wan R."/>
            <person name="Han L."/>
            <person name="Xu M.N."/>
            <person name="Liu Y."/>
            <person name="Liu H."/>
            <person name="Kao S.J."/>
            <person name="Li M."/>
        </authorList>
    </citation>
    <scope>NUCLEOTIDE SEQUENCE [LARGE SCALE GENOMIC DNA]</scope>
    <source>
        <strain evidence="1">W1bin1</strain>
    </source>
</reference>
<sequence>MTIAYVLLKTDLGSEDKVIEELKQLEQIKRVERTFGDYDMVVKMEAEHIEKIREIIAWNIQKMKNVRATRTLVKKDTN</sequence>
<comment type="caution">
    <text evidence="1">The sequence shown here is derived from an EMBL/GenBank/DDBJ whole genome shotgun (WGS) entry which is preliminary data.</text>
</comment>
<protein>
    <submittedName>
        <fullName evidence="1">Lrp/AsnC ligand binding domain-containing protein</fullName>
    </submittedName>
</protein>
<dbReference type="EMBL" id="JACEMZ010000022">
    <property type="protein sequence ID" value="MBA4452392.1"/>
    <property type="molecule type" value="Genomic_DNA"/>
</dbReference>
<evidence type="ECO:0000313" key="2">
    <source>
        <dbReference type="Proteomes" id="UP000559653"/>
    </source>
</evidence>
<accession>A0AC60VYJ2</accession>
<dbReference type="Proteomes" id="UP000559653">
    <property type="component" value="Unassembled WGS sequence"/>
</dbReference>
<organism evidence="1 2">
    <name type="scientific">Candidatus Nitrosomaritimum aestuariumsis</name>
    <dbReference type="NCBI Taxonomy" id="3342354"/>
    <lineage>
        <taxon>Archaea</taxon>
        <taxon>Nitrososphaerota</taxon>
        <taxon>Nitrososphaeria</taxon>
        <taxon>Nitrosopumilales</taxon>
        <taxon>Nitrosopumilaceae</taxon>
        <taxon>Candidatus Nitrosomaritimum</taxon>
    </lineage>
</organism>
<name>A0AC60VYJ2_9ARCH</name>
<evidence type="ECO:0000313" key="1">
    <source>
        <dbReference type="EMBL" id="MBA4452392.1"/>
    </source>
</evidence>
<proteinExistence type="predicted"/>
<gene>
    <name evidence="1" type="ORF">H2B03_04370</name>
</gene>